<dbReference type="Proteomes" id="UP000887013">
    <property type="component" value="Unassembled WGS sequence"/>
</dbReference>
<dbReference type="InterPro" id="IPR006579">
    <property type="entry name" value="Pre_C2HC_dom"/>
</dbReference>
<dbReference type="OrthoDB" id="6431612at2759"/>
<reference evidence="3" key="1">
    <citation type="submission" date="2020-08" db="EMBL/GenBank/DDBJ databases">
        <title>Multicomponent nature underlies the extraordinary mechanical properties of spider dragline silk.</title>
        <authorList>
            <person name="Kono N."/>
            <person name="Nakamura H."/>
            <person name="Mori M."/>
            <person name="Yoshida Y."/>
            <person name="Ohtoshi R."/>
            <person name="Malay A.D."/>
            <person name="Moran D.A.P."/>
            <person name="Tomita M."/>
            <person name="Numata K."/>
            <person name="Arakawa K."/>
        </authorList>
    </citation>
    <scope>NUCLEOTIDE SEQUENCE</scope>
</reference>
<accession>A0A8X6TPY1</accession>
<keyword evidence="4" id="KW-1185">Reference proteome</keyword>
<dbReference type="EMBL" id="BMAW01064140">
    <property type="protein sequence ID" value="GFT43530.1"/>
    <property type="molecule type" value="Genomic_DNA"/>
</dbReference>
<evidence type="ECO:0000256" key="1">
    <source>
        <dbReference type="SAM" id="MobiDB-lite"/>
    </source>
</evidence>
<feature type="domain" description="Pre-C2HC" evidence="2">
    <location>
        <begin position="110"/>
        <end position="178"/>
    </location>
</feature>
<feature type="non-terminal residue" evidence="3">
    <location>
        <position position="332"/>
    </location>
</feature>
<keyword evidence="3" id="KW-0695">RNA-directed DNA polymerase</keyword>
<dbReference type="AlphaFoldDB" id="A0A8X6TPY1"/>
<evidence type="ECO:0000313" key="4">
    <source>
        <dbReference type="Proteomes" id="UP000887013"/>
    </source>
</evidence>
<dbReference type="SMART" id="SM00596">
    <property type="entry name" value="PRE_C2HC"/>
    <property type="match status" value="1"/>
</dbReference>
<evidence type="ECO:0000259" key="2">
    <source>
        <dbReference type="SMART" id="SM00596"/>
    </source>
</evidence>
<name>A0A8X6TPY1_NEPPI</name>
<dbReference type="PANTHER" id="PTHR33273">
    <property type="entry name" value="DOMAIN-CONTAINING PROTEIN, PUTATIVE-RELATED"/>
    <property type="match status" value="1"/>
</dbReference>
<keyword evidence="3" id="KW-0808">Transferase</keyword>
<dbReference type="PANTHER" id="PTHR33273:SF2">
    <property type="entry name" value="ENDONUCLEASE_EXONUCLEASE_PHOSPHATASE DOMAIN-CONTAINING PROTEIN"/>
    <property type="match status" value="1"/>
</dbReference>
<dbReference type="Pfam" id="PF07530">
    <property type="entry name" value="PRE_C2HC"/>
    <property type="match status" value="1"/>
</dbReference>
<comment type="caution">
    <text evidence="3">The sequence shown here is derived from an EMBL/GenBank/DDBJ whole genome shotgun (WGS) entry which is preliminary data.</text>
</comment>
<feature type="region of interest" description="Disordered" evidence="1">
    <location>
        <begin position="262"/>
        <end position="300"/>
    </location>
</feature>
<evidence type="ECO:0000313" key="3">
    <source>
        <dbReference type="EMBL" id="GFT43530.1"/>
    </source>
</evidence>
<organism evidence="3 4">
    <name type="scientific">Nephila pilipes</name>
    <name type="common">Giant wood spider</name>
    <name type="synonym">Nephila maculata</name>
    <dbReference type="NCBI Taxonomy" id="299642"/>
    <lineage>
        <taxon>Eukaryota</taxon>
        <taxon>Metazoa</taxon>
        <taxon>Ecdysozoa</taxon>
        <taxon>Arthropoda</taxon>
        <taxon>Chelicerata</taxon>
        <taxon>Arachnida</taxon>
        <taxon>Araneae</taxon>
        <taxon>Araneomorphae</taxon>
        <taxon>Entelegynae</taxon>
        <taxon>Araneoidea</taxon>
        <taxon>Nephilidae</taxon>
        <taxon>Nephila</taxon>
    </lineage>
</organism>
<keyword evidence="3" id="KW-0548">Nucleotidyltransferase</keyword>
<gene>
    <name evidence="3" type="primary">pol_1922</name>
    <name evidence="3" type="ORF">NPIL_353301</name>
</gene>
<sequence length="332" mass="37741">MPSPHPSPRRAQRSANTTHSIPRRQMAPPIIIDNIKNGTTLLKSLQAVTKTKLTAKLTRTSLRIYPQTAHAYHKIRHYIDEQKLQAHTYMLPEEKKIKAVIRGMPIDMPPTEIAEELLEKNITAEEVHIMTNKMTGLPMPLFLVTLNKNPDNQKIFNITQLGYMEVKIEALRKKYGPAQCFRCQGFYHSSKYCTREPKCVKCAGIHLTRECTKAAGTPPKCCLCDGEHPANYLACPRNPINHPPKPKDAPPPVNRWRLRAAARAPRVEPQQAQELSTEDFPPLPTQPKPKKTPQEDTIATDPFTILKHPKCRELYKEMMEFVNIAQNIPTKA</sequence>
<protein>
    <submittedName>
        <fullName evidence="3">RNA-directed DNA polymerase from mobile element jockey</fullName>
    </submittedName>
</protein>
<dbReference type="GO" id="GO:0003964">
    <property type="term" value="F:RNA-directed DNA polymerase activity"/>
    <property type="evidence" value="ECO:0007669"/>
    <property type="project" value="UniProtKB-KW"/>
</dbReference>
<feature type="region of interest" description="Disordered" evidence="1">
    <location>
        <begin position="1"/>
        <end position="28"/>
    </location>
</feature>
<proteinExistence type="predicted"/>